<sequence length="188" mass="21581">MKKKLILILSIAFVIFMTALFIFYLVKDDSSRWEVSLGGIFVSALPLLLLFSKNIPFPALIIIGYYLFLFCTLFLGSIEEFYSRFKWWDATLHFYKGIFMGAIAISLYKLCIPKQTRDHVSKWILFLFVLSVSVNATALWEIYEFVGDLTFTRTMQSGGNTDTMYDMIIGIVGGLLVAIYSIVRRKTL</sequence>
<proteinExistence type="predicted"/>
<dbReference type="PATRIC" id="fig|135735.6.peg.3001"/>
<dbReference type="Proteomes" id="UP000036202">
    <property type="component" value="Chromosome"/>
</dbReference>
<dbReference type="AlphaFoldDB" id="A0A0H4KJW3"/>
<accession>A0A0H4KJW3</accession>
<dbReference type="EMBL" id="CP011974">
    <property type="protein sequence ID" value="AKO93126.1"/>
    <property type="molecule type" value="Genomic_DNA"/>
</dbReference>
<dbReference type="OrthoDB" id="4966203at2"/>
<dbReference type="Pfam" id="PF09997">
    <property type="entry name" value="DUF2238"/>
    <property type="match status" value="1"/>
</dbReference>
<organism evidence="1 2">
    <name type="scientific">Priestia filamentosa</name>
    <dbReference type="NCBI Taxonomy" id="1402861"/>
    <lineage>
        <taxon>Bacteria</taxon>
        <taxon>Bacillati</taxon>
        <taxon>Bacillota</taxon>
        <taxon>Bacilli</taxon>
        <taxon>Bacillales</taxon>
        <taxon>Bacillaceae</taxon>
        <taxon>Priestia</taxon>
    </lineage>
</organism>
<dbReference type="InterPro" id="IPR014509">
    <property type="entry name" value="YjdF-like"/>
</dbReference>
<reference evidence="2" key="2">
    <citation type="submission" date="2015-06" db="EMBL/GenBank/DDBJ databases">
        <title>Genome Sequence of Bacillus endophyticus and Analysis of its Companion Mechanism in the Ketogulonigenium vulgare-Bacillus strain Consortium.</title>
        <authorList>
            <person name="Jia N."/>
            <person name="Du J."/>
            <person name="Ding M.-Z."/>
            <person name="Gao F."/>
            <person name="Yuan Y.-J."/>
        </authorList>
    </citation>
    <scope>NUCLEOTIDE SEQUENCE [LARGE SCALE GENOMIC DNA]</scope>
    <source>
        <strain evidence="2">Hbe603</strain>
    </source>
</reference>
<evidence type="ECO:0000313" key="2">
    <source>
        <dbReference type="Proteomes" id="UP000036202"/>
    </source>
</evidence>
<evidence type="ECO:0000313" key="1">
    <source>
        <dbReference type="EMBL" id="AKO93126.1"/>
    </source>
</evidence>
<gene>
    <name evidence="1" type="ORF">BEH_14185</name>
</gene>
<protein>
    <submittedName>
        <fullName evidence="1">Membrane-spanning protein</fullName>
    </submittedName>
</protein>
<reference evidence="1 2" key="1">
    <citation type="journal article" date="2015" name="PLoS ONE">
        <title>Genome Sequence of Bacillus endophyticus and Analysis of Its Companion Mechanism in the Ketogulonigenium vulgare-Bacillus Strain Consortium.</title>
        <authorList>
            <person name="Jia N."/>
            <person name="Du J."/>
            <person name="Ding M.Z."/>
            <person name="Gao F."/>
            <person name="Yuan Y.J."/>
        </authorList>
    </citation>
    <scope>NUCLEOTIDE SEQUENCE [LARGE SCALE GENOMIC DNA]</scope>
    <source>
        <strain evidence="1 2">Hbe603</strain>
    </source>
</reference>
<name>A0A0H4KJW3_9BACI</name>
<keyword evidence="2" id="KW-1185">Reference proteome</keyword>
<dbReference type="KEGG" id="beo:BEH_14185"/>
<dbReference type="RefSeq" id="WP_040061270.1">
    <property type="nucleotide sequence ID" value="NZ_CP011974.1"/>
</dbReference>